<dbReference type="AlphaFoldDB" id="A0A5B7JHI5"/>
<name>A0A5B7JHI5_PORTR</name>
<dbReference type="EMBL" id="VSRR010110397">
    <property type="protein sequence ID" value="MPC97531.1"/>
    <property type="molecule type" value="Genomic_DNA"/>
</dbReference>
<proteinExistence type="predicted"/>
<reference evidence="2 3" key="1">
    <citation type="submission" date="2019-05" db="EMBL/GenBank/DDBJ databases">
        <title>Another draft genome of Portunus trituberculatus and its Hox gene families provides insights of decapod evolution.</title>
        <authorList>
            <person name="Jeong J.-H."/>
            <person name="Song I."/>
            <person name="Kim S."/>
            <person name="Choi T."/>
            <person name="Kim D."/>
            <person name="Ryu S."/>
            <person name="Kim W."/>
        </authorList>
    </citation>
    <scope>NUCLEOTIDE SEQUENCE [LARGE SCALE GENOMIC DNA]</scope>
    <source>
        <tissue evidence="2">Muscle</tissue>
    </source>
</reference>
<evidence type="ECO:0000256" key="1">
    <source>
        <dbReference type="SAM" id="MobiDB-lite"/>
    </source>
</evidence>
<sequence>MFLLTYPPRLASSVLVQRPVHRHGRWFRQHHRGGLADRDKCDQRNRPTHRRRSEGSHGLPSSRLLLLLLPAHPAGCLPVGTSNFLLTCYT</sequence>
<comment type="caution">
    <text evidence="2">The sequence shown here is derived from an EMBL/GenBank/DDBJ whole genome shotgun (WGS) entry which is preliminary data.</text>
</comment>
<organism evidence="2 3">
    <name type="scientific">Portunus trituberculatus</name>
    <name type="common">Swimming crab</name>
    <name type="synonym">Neptunus trituberculatus</name>
    <dbReference type="NCBI Taxonomy" id="210409"/>
    <lineage>
        <taxon>Eukaryota</taxon>
        <taxon>Metazoa</taxon>
        <taxon>Ecdysozoa</taxon>
        <taxon>Arthropoda</taxon>
        <taxon>Crustacea</taxon>
        <taxon>Multicrustacea</taxon>
        <taxon>Malacostraca</taxon>
        <taxon>Eumalacostraca</taxon>
        <taxon>Eucarida</taxon>
        <taxon>Decapoda</taxon>
        <taxon>Pleocyemata</taxon>
        <taxon>Brachyura</taxon>
        <taxon>Eubrachyura</taxon>
        <taxon>Portunoidea</taxon>
        <taxon>Portunidae</taxon>
        <taxon>Portuninae</taxon>
        <taxon>Portunus</taxon>
    </lineage>
</organism>
<feature type="region of interest" description="Disordered" evidence="1">
    <location>
        <begin position="35"/>
        <end position="59"/>
    </location>
</feature>
<evidence type="ECO:0000313" key="3">
    <source>
        <dbReference type="Proteomes" id="UP000324222"/>
    </source>
</evidence>
<dbReference type="Proteomes" id="UP000324222">
    <property type="component" value="Unassembled WGS sequence"/>
</dbReference>
<accession>A0A5B7JHI5</accession>
<protein>
    <submittedName>
        <fullName evidence="2">Uncharacterized protein</fullName>
    </submittedName>
</protein>
<keyword evidence="3" id="KW-1185">Reference proteome</keyword>
<evidence type="ECO:0000313" key="2">
    <source>
        <dbReference type="EMBL" id="MPC97531.1"/>
    </source>
</evidence>
<feature type="compositionally biased region" description="Basic and acidic residues" evidence="1">
    <location>
        <begin position="35"/>
        <end position="45"/>
    </location>
</feature>
<gene>
    <name evidence="2" type="ORF">E2C01_092848</name>
</gene>